<organism evidence="3 4">
    <name type="scientific">Steinernema carpocapsae</name>
    <name type="common">Entomopathogenic nematode</name>
    <dbReference type="NCBI Taxonomy" id="34508"/>
    <lineage>
        <taxon>Eukaryota</taxon>
        <taxon>Metazoa</taxon>
        <taxon>Ecdysozoa</taxon>
        <taxon>Nematoda</taxon>
        <taxon>Chromadorea</taxon>
        <taxon>Rhabditida</taxon>
        <taxon>Tylenchina</taxon>
        <taxon>Panagrolaimomorpha</taxon>
        <taxon>Strongyloidoidea</taxon>
        <taxon>Steinernematidae</taxon>
        <taxon>Steinernema</taxon>
    </lineage>
</organism>
<reference evidence="3 4" key="1">
    <citation type="journal article" date="2015" name="Genome Biol.">
        <title>Comparative genomics of Steinernema reveals deeply conserved gene regulatory networks.</title>
        <authorList>
            <person name="Dillman A.R."/>
            <person name="Macchietto M."/>
            <person name="Porter C.F."/>
            <person name="Rogers A."/>
            <person name="Williams B."/>
            <person name="Antoshechkin I."/>
            <person name="Lee M.M."/>
            <person name="Goodwin Z."/>
            <person name="Lu X."/>
            <person name="Lewis E.E."/>
            <person name="Goodrich-Blair H."/>
            <person name="Stock S.P."/>
            <person name="Adams B.J."/>
            <person name="Sternberg P.W."/>
            <person name="Mortazavi A."/>
        </authorList>
    </citation>
    <scope>NUCLEOTIDE SEQUENCE [LARGE SCALE GENOMIC DNA]</scope>
    <source>
        <strain evidence="3 4">ALL</strain>
    </source>
</reference>
<dbReference type="Pfam" id="PF00069">
    <property type="entry name" value="Pkinase"/>
    <property type="match status" value="1"/>
</dbReference>
<gene>
    <name evidence="3" type="ORF">L596_022886</name>
</gene>
<dbReference type="InterPro" id="IPR011009">
    <property type="entry name" value="Kinase-like_dom_sf"/>
</dbReference>
<protein>
    <recommendedName>
        <fullName evidence="2">Protein kinase domain-containing protein</fullName>
    </recommendedName>
</protein>
<reference evidence="3 4" key="2">
    <citation type="journal article" date="2019" name="G3 (Bethesda)">
        <title>Hybrid Assembly of the Genome of the Entomopathogenic Nematode Steinernema carpocapsae Identifies the X-Chromosome.</title>
        <authorList>
            <person name="Serra L."/>
            <person name="Macchietto M."/>
            <person name="Macias-Munoz A."/>
            <person name="McGill C.J."/>
            <person name="Rodriguez I.M."/>
            <person name="Rodriguez B."/>
            <person name="Murad R."/>
            <person name="Mortazavi A."/>
        </authorList>
    </citation>
    <scope>NUCLEOTIDE SEQUENCE [LARGE SCALE GENOMIC DNA]</scope>
    <source>
        <strain evidence="3 4">ALL</strain>
    </source>
</reference>
<sequence length="247" mass="28629">MQLVGKSLADLKADRPARVFTVGTGISASIQCLEVVENLHKHGYIHRDLKPANYACGVGEQKKLIYILDFGIARRFLNDNNELKTPRDKVGFKGTVRFAALSCHKNAELRPKDDCESWFYLLLDPIVPQGFPGRSVRQERDKLFMTLRCREEFRKLLDYIDQLKYHDRIDYSFMYQVLRLVSVVNCRPKSPPKPAESTVAESPKPESETPQKEPLKPEDEAKKKEEEEQYAYRREHGVTFVQKHKFV</sequence>
<dbReference type="PROSITE" id="PS50011">
    <property type="entry name" value="PROTEIN_KINASE_DOM"/>
    <property type="match status" value="1"/>
</dbReference>
<dbReference type="InterPro" id="IPR050235">
    <property type="entry name" value="CK1_Ser-Thr_kinase"/>
</dbReference>
<dbReference type="GO" id="GO:0004672">
    <property type="term" value="F:protein kinase activity"/>
    <property type="evidence" value="ECO:0007669"/>
    <property type="project" value="InterPro"/>
</dbReference>
<evidence type="ECO:0000259" key="2">
    <source>
        <dbReference type="PROSITE" id="PS50011"/>
    </source>
</evidence>
<feature type="domain" description="Protein kinase" evidence="2">
    <location>
        <begin position="1"/>
        <end position="184"/>
    </location>
</feature>
<dbReference type="EMBL" id="AZBU02000008">
    <property type="protein sequence ID" value="TKR66615.1"/>
    <property type="molecule type" value="Genomic_DNA"/>
</dbReference>
<dbReference type="Gene3D" id="1.10.510.10">
    <property type="entry name" value="Transferase(Phosphotransferase) domain 1"/>
    <property type="match status" value="1"/>
</dbReference>
<evidence type="ECO:0000256" key="1">
    <source>
        <dbReference type="SAM" id="MobiDB-lite"/>
    </source>
</evidence>
<keyword evidence="4" id="KW-1185">Reference proteome</keyword>
<accession>A0A4V5ZZ72</accession>
<dbReference type="SUPFAM" id="SSF56112">
    <property type="entry name" value="Protein kinase-like (PK-like)"/>
    <property type="match status" value="1"/>
</dbReference>
<feature type="compositionally biased region" description="Basic and acidic residues" evidence="1">
    <location>
        <begin position="203"/>
        <end position="229"/>
    </location>
</feature>
<dbReference type="PANTHER" id="PTHR11909">
    <property type="entry name" value="CASEIN KINASE-RELATED"/>
    <property type="match status" value="1"/>
</dbReference>
<name>A0A4V5ZZ72_STECR</name>
<evidence type="ECO:0000313" key="4">
    <source>
        <dbReference type="Proteomes" id="UP000298663"/>
    </source>
</evidence>
<evidence type="ECO:0000313" key="3">
    <source>
        <dbReference type="EMBL" id="TKR66615.1"/>
    </source>
</evidence>
<dbReference type="GO" id="GO:0005524">
    <property type="term" value="F:ATP binding"/>
    <property type="evidence" value="ECO:0007669"/>
    <property type="project" value="InterPro"/>
</dbReference>
<dbReference type="STRING" id="34508.A0A4V5ZZ72"/>
<comment type="caution">
    <text evidence="3">The sequence shown here is derived from an EMBL/GenBank/DDBJ whole genome shotgun (WGS) entry which is preliminary data.</text>
</comment>
<feature type="region of interest" description="Disordered" evidence="1">
    <location>
        <begin position="190"/>
        <end position="229"/>
    </location>
</feature>
<dbReference type="InterPro" id="IPR000719">
    <property type="entry name" value="Prot_kinase_dom"/>
</dbReference>
<proteinExistence type="predicted"/>
<dbReference type="AlphaFoldDB" id="A0A4V5ZZ72"/>
<dbReference type="OrthoDB" id="5872528at2759"/>
<dbReference type="Proteomes" id="UP000298663">
    <property type="component" value="Unassembled WGS sequence"/>
</dbReference>